<sequence length="50" mass="5707">MLRAKSKSEDFKSLKINLIICVNLLAELEVSMKVPLNKLKVNFKYPSIKA</sequence>
<gene>
    <name evidence="1" type="ordered locus">TASI_0117</name>
</gene>
<accession>G4QD91</accession>
<evidence type="ECO:0000313" key="2">
    <source>
        <dbReference type="Proteomes" id="UP000009284"/>
    </source>
</evidence>
<dbReference type="HOGENOM" id="CLU_3123651_0_0_4"/>
<reference evidence="1 2" key="2">
    <citation type="journal article" date="2012" name="PLoS ONE">
        <title>Genomic characterization of the taylorella genus.</title>
        <authorList>
            <person name="Hebert L."/>
            <person name="Moumen B."/>
            <person name="Pons N."/>
            <person name="Duquesne F."/>
            <person name="Breuil M.F."/>
            <person name="Goux D."/>
            <person name="Batto J.M."/>
            <person name="Laugier C."/>
            <person name="Renault P."/>
            <person name="Petry S."/>
        </authorList>
    </citation>
    <scope>NUCLEOTIDE SEQUENCE [LARGE SCALE GENOMIC DNA]</scope>
    <source>
        <strain evidence="1 2">MCE3</strain>
    </source>
</reference>
<name>G4QD91_TAYAM</name>
<dbReference type="AlphaFoldDB" id="G4QD91"/>
<protein>
    <submittedName>
        <fullName evidence="1">Uncharacterized protein</fullName>
    </submittedName>
</protein>
<evidence type="ECO:0000313" key="1">
    <source>
        <dbReference type="EMBL" id="AEP35908.1"/>
    </source>
</evidence>
<dbReference type="KEGG" id="tas:TASI_0117"/>
<organism evidence="1 2">
    <name type="scientific">Taylorella asinigenitalis (strain MCE3)</name>
    <dbReference type="NCBI Taxonomy" id="1008459"/>
    <lineage>
        <taxon>Bacteria</taxon>
        <taxon>Pseudomonadati</taxon>
        <taxon>Pseudomonadota</taxon>
        <taxon>Betaproteobacteria</taxon>
        <taxon>Burkholderiales</taxon>
        <taxon>Alcaligenaceae</taxon>
        <taxon>Taylorella</taxon>
    </lineage>
</organism>
<dbReference type="EMBL" id="CP003059">
    <property type="protein sequence ID" value="AEP35908.1"/>
    <property type="molecule type" value="Genomic_DNA"/>
</dbReference>
<proteinExistence type="predicted"/>
<reference key="1">
    <citation type="submission" date="2011-09" db="EMBL/GenBank/DDBJ databases">
        <title>Genomic characterization of the Taylorella genus.</title>
        <authorList>
            <person name="Hebert L."/>
            <person name="Moumen B."/>
            <person name="Pons N."/>
            <person name="Duquesne F."/>
            <person name="Breuil M.-F."/>
            <person name="Goux D."/>
            <person name="Batto J.-M."/>
            <person name="Renault P."/>
            <person name="Laugier C."/>
            <person name="Petry S."/>
        </authorList>
    </citation>
    <scope>NUCLEOTIDE SEQUENCE</scope>
    <source>
        <strain>MCE3</strain>
    </source>
</reference>
<keyword evidence="2" id="KW-1185">Reference proteome</keyword>
<dbReference type="Proteomes" id="UP000009284">
    <property type="component" value="Chromosome"/>
</dbReference>